<protein>
    <submittedName>
        <fullName evidence="2">Uncharacterized protein</fullName>
    </submittedName>
</protein>
<gene>
    <name evidence="2" type="ORF">KIW84_032520</name>
</gene>
<organism evidence="2 3">
    <name type="scientific">Pisum sativum</name>
    <name type="common">Garden pea</name>
    <name type="synonym">Lathyrus oleraceus</name>
    <dbReference type="NCBI Taxonomy" id="3888"/>
    <lineage>
        <taxon>Eukaryota</taxon>
        <taxon>Viridiplantae</taxon>
        <taxon>Streptophyta</taxon>
        <taxon>Embryophyta</taxon>
        <taxon>Tracheophyta</taxon>
        <taxon>Spermatophyta</taxon>
        <taxon>Magnoliopsida</taxon>
        <taxon>eudicotyledons</taxon>
        <taxon>Gunneridae</taxon>
        <taxon>Pentapetalae</taxon>
        <taxon>rosids</taxon>
        <taxon>fabids</taxon>
        <taxon>Fabales</taxon>
        <taxon>Fabaceae</taxon>
        <taxon>Papilionoideae</taxon>
        <taxon>50 kb inversion clade</taxon>
        <taxon>NPAAA clade</taxon>
        <taxon>Hologalegina</taxon>
        <taxon>IRL clade</taxon>
        <taxon>Fabeae</taxon>
        <taxon>Lathyrus</taxon>
    </lineage>
</organism>
<proteinExistence type="predicted"/>
<dbReference type="AlphaFoldDB" id="A0A9D4XVZ2"/>
<dbReference type="Proteomes" id="UP001058974">
    <property type="component" value="Chromosome 3"/>
</dbReference>
<dbReference type="Gramene" id="Psat03G0252000-T1">
    <property type="protein sequence ID" value="KAI5427129.1"/>
    <property type="gene ID" value="KIW84_032520"/>
</dbReference>
<accession>A0A9D4XVZ2</accession>
<evidence type="ECO:0000313" key="2">
    <source>
        <dbReference type="EMBL" id="KAI5427129.1"/>
    </source>
</evidence>
<name>A0A9D4XVZ2_PEA</name>
<comment type="caution">
    <text evidence="2">The sequence shown here is derived from an EMBL/GenBank/DDBJ whole genome shotgun (WGS) entry which is preliminary data.</text>
</comment>
<evidence type="ECO:0000313" key="3">
    <source>
        <dbReference type="Proteomes" id="UP001058974"/>
    </source>
</evidence>
<dbReference type="EMBL" id="JAMSHJ010000003">
    <property type="protein sequence ID" value="KAI5427129.1"/>
    <property type="molecule type" value="Genomic_DNA"/>
</dbReference>
<keyword evidence="3" id="KW-1185">Reference proteome</keyword>
<feature type="compositionally biased region" description="Polar residues" evidence="1">
    <location>
        <begin position="1"/>
        <end position="10"/>
    </location>
</feature>
<evidence type="ECO:0000256" key="1">
    <source>
        <dbReference type="SAM" id="MobiDB-lite"/>
    </source>
</evidence>
<feature type="region of interest" description="Disordered" evidence="1">
    <location>
        <begin position="1"/>
        <end position="45"/>
    </location>
</feature>
<reference evidence="2 3" key="1">
    <citation type="journal article" date="2022" name="Nat. Genet.">
        <title>Improved pea reference genome and pan-genome highlight genomic features and evolutionary characteristics.</title>
        <authorList>
            <person name="Yang T."/>
            <person name="Liu R."/>
            <person name="Luo Y."/>
            <person name="Hu S."/>
            <person name="Wang D."/>
            <person name="Wang C."/>
            <person name="Pandey M.K."/>
            <person name="Ge S."/>
            <person name="Xu Q."/>
            <person name="Li N."/>
            <person name="Li G."/>
            <person name="Huang Y."/>
            <person name="Saxena R.K."/>
            <person name="Ji Y."/>
            <person name="Li M."/>
            <person name="Yan X."/>
            <person name="He Y."/>
            <person name="Liu Y."/>
            <person name="Wang X."/>
            <person name="Xiang C."/>
            <person name="Varshney R.K."/>
            <person name="Ding H."/>
            <person name="Gao S."/>
            <person name="Zong X."/>
        </authorList>
    </citation>
    <scope>NUCLEOTIDE SEQUENCE [LARGE SCALE GENOMIC DNA]</scope>
    <source>
        <strain evidence="2 3">cv. Zhongwan 6</strain>
    </source>
</reference>
<feature type="compositionally biased region" description="Basic and acidic residues" evidence="1">
    <location>
        <begin position="29"/>
        <end position="43"/>
    </location>
</feature>
<sequence>MDKSDVNVSTLYPEKSKDKEGSEGMTNDMADKDENSIEKKDQSTDIINIEDLDSDDVPISQRLAPGIAKRLKNRKGQAIESSSTPSKFLRKKTSVSPIKRWSKVVTPISKKKPLKRKEVPSEECPIAMKIWVNAVPVYFRSIFFQGELEHWMKENLSYKWSGIKGVKWKDLWANVCHRLWMWRNREAHEDTFQRTHSPGQHVMQVAYDYYIAKRANG</sequence>